<dbReference type="GO" id="GO:0015891">
    <property type="term" value="P:siderophore transport"/>
    <property type="evidence" value="ECO:0007669"/>
    <property type="project" value="InterPro"/>
</dbReference>
<keyword evidence="8 10" id="KW-1133">Transmembrane helix</keyword>
<keyword evidence="5 10" id="KW-0997">Cell inner membrane</keyword>
<dbReference type="GO" id="GO:0015031">
    <property type="term" value="P:protein transport"/>
    <property type="evidence" value="ECO:0007669"/>
    <property type="project" value="UniProtKB-UniRule"/>
</dbReference>
<evidence type="ECO:0000313" key="13">
    <source>
        <dbReference type="Proteomes" id="UP000278542"/>
    </source>
</evidence>
<keyword evidence="9 10" id="KW-0472">Membrane</keyword>
<accession>A0A495RCU8</accession>
<comment type="similarity">
    <text evidence="2 10">Belongs to the TonB family.</text>
</comment>
<evidence type="ECO:0000256" key="9">
    <source>
        <dbReference type="ARBA" id="ARBA00023136"/>
    </source>
</evidence>
<keyword evidence="4 10" id="KW-1003">Cell membrane</keyword>
<dbReference type="InterPro" id="IPR037682">
    <property type="entry name" value="TonB_C"/>
</dbReference>
<evidence type="ECO:0000256" key="1">
    <source>
        <dbReference type="ARBA" id="ARBA00004383"/>
    </source>
</evidence>
<evidence type="ECO:0000256" key="7">
    <source>
        <dbReference type="ARBA" id="ARBA00022927"/>
    </source>
</evidence>
<evidence type="ECO:0000259" key="11">
    <source>
        <dbReference type="PROSITE" id="PS52015"/>
    </source>
</evidence>
<keyword evidence="7 10" id="KW-0653">Protein transport</keyword>
<dbReference type="Pfam" id="PF03544">
    <property type="entry name" value="TonB_C"/>
    <property type="match status" value="1"/>
</dbReference>
<dbReference type="GO" id="GO:0030288">
    <property type="term" value="C:outer membrane-bounded periplasmic space"/>
    <property type="evidence" value="ECO:0007669"/>
    <property type="project" value="InterPro"/>
</dbReference>
<comment type="subcellular location">
    <subcellularLocation>
        <location evidence="1 10">Cell inner membrane</location>
        <topology evidence="1 10">Single-pass membrane protein</topology>
        <orientation evidence="1 10">Periplasmic side</orientation>
    </subcellularLocation>
</comment>
<dbReference type="GO" id="GO:0005886">
    <property type="term" value="C:plasma membrane"/>
    <property type="evidence" value="ECO:0007669"/>
    <property type="project" value="UniProtKB-SubCell"/>
</dbReference>
<dbReference type="RefSeq" id="WP_121145194.1">
    <property type="nucleotide sequence ID" value="NZ_RBWY01000003.1"/>
</dbReference>
<feature type="domain" description="TonB C-terminal" evidence="11">
    <location>
        <begin position="173"/>
        <end position="263"/>
    </location>
</feature>
<evidence type="ECO:0000256" key="10">
    <source>
        <dbReference type="RuleBase" id="RU362123"/>
    </source>
</evidence>
<dbReference type="OrthoDB" id="1628901at2"/>
<keyword evidence="13" id="KW-1185">Reference proteome</keyword>
<evidence type="ECO:0000256" key="5">
    <source>
        <dbReference type="ARBA" id="ARBA00022519"/>
    </source>
</evidence>
<dbReference type="GO" id="GO:0055085">
    <property type="term" value="P:transmembrane transport"/>
    <property type="evidence" value="ECO:0007669"/>
    <property type="project" value="InterPro"/>
</dbReference>
<gene>
    <name evidence="12" type="ORF">DES39_1533</name>
</gene>
<comment type="caution">
    <text evidence="12">The sequence shown here is derived from an EMBL/GenBank/DDBJ whole genome shotgun (WGS) entry which is preliminary data.</text>
</comment>
<dbReference type="InterPro" id="IPR003538">
    <property type="entry name" value="TonB"/>
</dbReference>
<keyword evidence="6 10" id="KW-0812">Transmembrane</keyword>
<dbReference type="PANTHER" id="PTHR33446">
    <property type="entry name" value="PROTEIN TONB-RELATED"/>
    <property type="match status" value="1"/>
</dbReference>
<dbReference type="NCBIfam" id="TIGR01352">
    <property type="entry name" value="tonB_Cterm"/>
    <property type="match status" value="1"/>
</dbReference>
<evidence type="ECO:0000256" key="8">
    <source>
        <dbReference type="ARBA" id="ARBA00022989"/>
    </source>
</evidence>
<evidence type="ECO:0000256" key="4">
    <source>
        <dbReference type="ARBA" id="ARBA00022475"/>
    </source>
</evidence>
<name>A0A495RCU8_9GAMM</name>
<proteinExistence type="inferred from homology"/>
<dbReference type="EMBL" id="RBWY01000003">
    <property type="protein sequence ID" value="RKS85034.1"/>
    <property type="molecule type" value="Genomic_DNA"/>
</dbReference>
<protein>
    <recommendedName>
        <fullName evidence="10">Protein TonB</fullName>
    </recommendedName>
</protein>
<evidence type="ECO:0000256" key="2">
    <source>
        <dbReference type="ARBA" id="ARBA00006555"/>
    </source>
</evidence>
<dbReference type="InterPro" id="IPR051045">
    <property type="entry name" value="TonB-dependent_transducer"/>
</dbReference>
<comment type="function">
    <text evidence="10">Interacts with outer membrane receptor proteins that carry out high-affinity binding and energy dependent uptake into the periplasmic space of specific substrates. It could act to transduce energy from the cytoplasmic membrane to specific energy-requiring processes in the outer membrane, resulting in the release into the periplasm of ligands bound by these outer membrane proteins.</text>
</comment>
<dbReference type="GO" id="GO:0031992">
    <property type="term" value="F:energy transducer activity"/>
    <property type="evidence" value="ECO:0007669"/>
    <property type="project" value="InterPro"/>
</dbReference>
<dbReference type="AlphaFoldDB" id="A0A495RCU8"/>
<dbReference type="Proteomes" id="UP000278542">
    <property type="component" value="Unassembled WGS sequence"/>
</dbReference>
<evidence type="ECO:0000313" key="12">
    <source>
        <dbReference type="EMBL" id="RKS85034.1"/>
    </source>
</evidence>
<dbReference type="PROSITE" id="PS52015">
    <property type="entry name" value="TONB_CTD"/>
    <property type="match status" value="1"/>
</dbReference>
<sequence length="267" mass="29877">MIAKSNNTKKNTFHLHLSISILLHVLAVGILLFGALFSERIVSVDGDNSIKAVMIDLSMLAAPKQSLAEDAPQIEQMDEQPIAENKQPEITPEDIKPDPDIAPDIIVETKPVETLVPPETPQLLIKEKVLKPKDHNQKKQIVKKSSQQQIKQETATENFADTAVAPKISENNQFSATPTPISRKNPIYPTKALDMRIEGYVVAVYDINAHGQVENIRIIEAKPNSIFNKSVTQAMKQWKYQAIKKKDLTIKIVFNRDKSIKLDTASR</sequence>
<dbReference type="InterPro" id="IPR006260">
    <property type="entry name" value="TonB/TolA_C"/>
</dbReference>
<evidence type="ECO:0000256" key="6">
    <source>
        <dbReference type="ARBA" id="ARBA00022692"/>
    </source>
</evidence>
<feature type="transmembrane region" description="Helical" evidence="10">
    <location>
        <begin position="12"/>
        <end position="37"/>
    </location>
</feature>
<keyword evidence="3 10" id="KW-0813">Transport</keyword>
<evidence type="ECO:0000256" key="3">
    <source>
        <dbReference type="ARBA" id="ARBA00022448"/>
    </source>
</evidence>
<reference evidence="12 13" key="1">
    <citation type="submission" date="2018-10" db="EMBL/GenBank/DDBJ databases">
        <title>Genomic Encyclopedia of Type Strains, Phase IV (KMG-IV): sequencing the most valuable type-strain genomes for metagenomic binning, comparative biology and taxonomic classification.</title>
        <authorList>
            <person name="Goeker M."/>
        </authorList>
    </citation>
    <scope>NUCLEOTIDE SEQUENCE [LARGE SCALE GENOMIC DNA]</scope>
    <source>
        <strain evidence="12 13">DSM 22228</strain>
    </source>
</reference>
<dbReference type="PRINTS" id="PR01374">
    <property type="entry name" value="TONBPROTEIN"/>
</dbReference>
<keyword evidence="10" id="KW-0735">Signal-anchor</keyword>
<dbReference type="Gene3D" id="3.30.2420.10">
    <property type="entry name" value="TonB"/>
    <property type="match status" value="1"/>
</dbReference>
<dbReference type="SUPFAM" id="SSF74653">
    <property type="entry name" value="TolA/TonB C-terminal domain"/>
    <property type="match status" value="1"/>
</dbReference>
<organism evidence="12 13">
    <name type="scientific">Orbus hercynius</name>
    <dbReference type="NCBI Taxonomy" id="593135"/>
    <lineage>
        <taxon>Bacteria</taxon>
        <taxon>Pseudomonadati</taxon>
        <taxon>Pseudomonadota</taxon>
        <taxon>Gammaproteobacteria</taxon>
        <taxon>Orbales</taxon>
        <taxon>Orbaceae</taxon>
        <taxon>Orbus</taxon>
    </lineage>
</organism>